<keyword evidence="3" id="KW-1185">Reference proteome</keyword>
<dbReference type="Proteomes" id="UP001149079">
    <property type="component" value="Unassembled WGS sequence"/>
</dbReference>
<gene>
    <name evidence="2" type="ORF">N7515_002650</name>
</gene>
<name>A0A9W9HC09_9EURO</name>
<keyword evidence="1" id="KW-0732">Signal</keyword>
<dbReference type="OrthoDB" id="4991875at2759"/>
<feature type="signal peptide" evidence="1">
    <location>
        <begin position="1"/>
        <end position="17"/>
    </location>
</feature>
<protein>
    <submittedName>
        <fullName evidence="2">Uncharacterized protein</fullName>
    </submittedName>
</protein>
<dbReference type="EMBL" id="JAPQKL010000002">
    <property type="protein sequence ID" value="KAJ5143863.1"/>
    <property type="molecule type" value="Genomic_DNA"/>
</dbReference>
<dbReference type="AlphaFoldDB" id="A0A9W9HC09"/>
<evidence type="ECO:0000256" key="1">
    <source>
        <dbReference type="SAM" id="SignalP"/>
    </source>
</evidence>
<accession>A0A9W9HC09</accession>
<comment type="caution">
    <text evidence="2">The sequence shown here is derived from an EMBL/GenBank/DDBJ whole genome shotgun (WGS) entry which is preliminary data.</text>
</comment>
<sequence>MRASLIFASTLTALAAAADPATTTISYFGIGQEGGANIAAYTSTAARVVGIDKYATTYEITCQTDAEKCALPAPATIIQGENTFSVSLAVAVTSGGAVARVTAMESCSFKHFSESASCSWTMAYTGSYDGTTETTHSSGTTSFRESEVTYLPLAVTDGVYAFTADATASTAPVTITPTMTPASSEGGAGVARPLITAAPIGAAVAALAAML</sequence>
<feature type="chain" id="PRO_5040955390" evidence="1">
    <location>
        <begin position="18"/>
        <end position="211"/>
    </location>
</feature>
<evidence type="ECO:0000313" key="3">
    <source>
        <dbReference type="Proteomes" id="UP001149079"/>
    </source>
</evidence>
<dbReference type="GeneID" id="81402564"/>
<evidence type="ECO:0000313" key="2">
    <source>
        <dbReference type="EMBL" id="KAJ5143863.1"/>
    </source>
</evidence>
<dbReference type="RefSeq" id="XP_056525507.1">
    <property type="nucleotide sequence ID" value="XM_056663394.1"/>
</dbReference>
<organism evidence="2 3">
    <name type="scientific">Penicillium bovifimosum</name>
    <dbReference type="NCBI Taxonomy" id="126998"/>
    <lineage>
        <taxon>Eukaryota</taxon>
        <taxon>Fungi</taxon>
        <taxon>Dikarya</taxon>
        <taxon>Ascomycota</taxon>
        <taxon>Pezizomycotina</taxon>
        <taxon>Eurotiomycetes</taxon>
        <taxon>Eurotiomycetidae</taxon>
        <taxon>Eurotiales</taxon>
        <taxon>Aspergillaceae</taxon>
        <taxon>Penicillium</taxon>
    </lineage>
</organism>
<proteinExistence type="predicted"/>
<reference evidence="2" key="1">
    <citation type="submission" date="2022-11" db="EMBL/GenBank/DDBJ databases">
        <authorList>
            <person name="Petersen C."/>
        </authorList>
    </citation>
    <scope>NUCLEOTIDE SEQUENCE</scope>
    <source>
        <strain evidence="2">IBT 22155</strain>
    </source>
</reference>
<reference evidence="2" key="2">
    <citation type="journal article" date="2023" name="IMA Fungus">
        <title>Comparative genomic study of the Penicillium genus elucidates a diverse pangenome and 15 lateral gene transfer events.</title>
        <authorList>
            <person name="Petersen C."/>
            <person name="Sorensen T."/>
            <person name="Nielsen M.R."/>
            <person name="Sondergaard T.E."/>
            <person name="Sorensen J.L."/>
            <person name="Fitzpatrick D.A."/>
            <person name="Frisvad J.C."/>
            <person name="Nielsen K.L."/>
        </authorList>
    </citation>
    <scope>NUCLEOTIDE SEQUENCE</scope>
    <source>
        <strain evidence="2">IBT 22155</strain>
    </source>
</reference>